<dbReference type="Pfam" id="PF12627">
    <property type="entry name" value="PolyA_pol_RNAbd"/>
    <property type="match status" value="1"/>
</dbReference>
<name>A0ABQ2CYW3_9DEIO</name>
<keyword evidence="7" id="KW-0692">RNA repair</keyword>
<evidence type="ECO:0000256" key="2">
    <source>
        <dbReference type="ARBA" id="ARBA00022679"/>
    </source>
</evidence>
<dbReference type="EMBL" id="BMOD01000005">
    <property type="protein sequence ID" value="GGJ32851.1"/>
    <property type="molecule type" value="Genomic_DNA"/>
</dbReference>
<organism evidence="15 16">
    <name type="scientific">Deinococcus roseus</name>
    <dbReference type="NCBI Taxonomy" id="392414"/>
    <lineage>
        <taxon>Bacteria</taxon>
        <taxon>Thermotogati</taxon>
        <taxon>Deinococcota</taxon>
        <taxon>Deinococci</taxon>
        <taxon>Deinococcales</taxon>
        <taxon>Deinococcaceae</taxon>
        <taxon>Deinococcus</taxon>
    </lineage>
</organism>
<dbReference type="Gene3D" id="1.10.3090.10">
    <property type="entry name" value="cca-adding enzyme, domain 2"/>
    <property type="match status" value="1"/>
</dbReference>
<accession>A0ABQ2CYW3</accession>
<evidence type="ECO:0000259" key="14">
    <source>
        <dbReference type="Pfam" id="PF12627"/>
    </source>
</evidence>
<evidence type="ECO:0000256" key="1">
    <source>
        <dbReference type="ARBA" id="ARBA00001946"/>
    </source>
</evidence>
<dbReference type="Gene3D" id="1.10.246.80">
    <property type="match status" value="1"/>
</dbReference>
<keyword evidence="9" id="KW-0460">Magnesium</keyword>
<dbReference type="InterPro" id="IPR043519">
    <property type="entry name" value="NT_sf"/>
</dbReference>
<evidence type="ECO:0000256" key="11">
    <source>
        <dbReference type="RuleBase" id="RU003953"/>
    </source>
</evidence>
<dbReference type="PANTHER" id="PTHR47545">
    <property type="entry name" value="MULTIFUNCTIONAL CCA PROTEIN"/>
    <property type="match status" value="1"/>
</dbReference>
<evidence type="ECO:0000256" key="4">
    <source>
        <dbReference type="ARBA" id="ARBA00022695"/>
    </source>
</evidence>
<dbReference type="RefSeq" id="WP_189002431.1">
    <property type="nucleotide sequence ID" value="NZ_BMOD01000005.1"/>
</dbReference>
<comment type="similarity">
    <text evidence="11">Belongs to the tRNA nucleotidyltransferase/poly(A) polymerase family.</text>
</comment>
<dbReference type="Gene3D" id="3.30.460.10">
    <property type="entry name" value="Beta Polymerase, domain 2"/>
    <property type="match status" value="1"/>
</dbReference>
<feature type="domain" description="tRNA nucleotidyltransferase/poly(A) polymerase RNA and SrmB- binding" evidence="14">
    <location>
        <begin position="150"/>
        <end position="214"/>
    </location>
</feature>
<comment type="cofactor">
    <cofactor evidence="1">
        <name>Mg(2+)</name>
        <dbReference type="ChEBI" id="CHEBI:18420"/>
    </cofactor>
</comment>
<keyword evidence="10 11" id="KW-0694">RNA-binding</keyword>
<evidence type="ECO:0000259" key="13">
    <source>
        <dbReference type="Pfam" id="PF01966"/>
    </source>
</evidence>
<evidence type="ECO:0000259" key="12">
    <source>
        <dbReference type="Pfam" id="PF01743"/>
    </source>
</evidence>
<sequence length="430" mass="48174">MDAVKTITQTIEQAGGRCYQVGGSLRDELLGLPSKDRDLLVTHLDHQDLKRLLPGKVGLVGASFEVFKVTLAGETVDVALPRNGLDLPDDLLHRDFTINALARGSNGELLDPTGGLQDLQNRILRMTSVAAFDQDPLRLLRALRFVAKLDFDIEPATLQAMTEQVKLLDGLAPERIQEEWLRLLACPNADAVLKALRLARDTGILARLFPELAPCIGFEQHNPHHQHTVDEHIFAAVHYAVQKKFSLRTRLALFLHDISKPACFTRGENGAGHFYDHEHVGAKVARDLLVRLKFSTAWTEEVRKLVRNHMRPPLHPSRKALRRFMNDLGDIWEDALNMREADLAAHLLPEGFDPQVWSAGIRQDALAMPQVATFDERQLALSGNTIMRAFQVQGQEVGRLKQLAVQAIIEGELENQSEAILDFLLRLTEE</sequence>
<evidence type="ECO:0000256" key="8">
    <source>
        <dbReference type="ARBA" id="ARBA00022840"/>
    </source>
</evidence>
<keyword evidence="2 11" id="KW-0808">Transferase</keyword>
<keyword evidence="5" id="KW-0479">Metal-binding</keyword>
<protein>
    <submittedName>
        <fullName evidence="15">HDIG domain-containing protein</fullName>
    </submittedName>
</protein>
<gene>
    <name evidence="15" type="ORF">GCM10008938_18830</name>
</gene>
<dbReference type="InterPro" id="IPR006674">
    <property type="entry name" value="HD_domain"/>
</dbReference>
<feature type="domain" description="HD" evidence="13">
    <location>
        <begin position="232"/>
        <end position="322"/>
    </location>
</feature>
<comment type="caution">
    <text evidence="15">The sequence shown here is derived from an EMBL/GenBank/DDBJ whole genome shotgun (WGS) entry which is preliminary data.</text>
</comment>
<reference evidence="16" key="1">
    <citation type="journal article" date="2019" name="Int. J. Syst. Evol. Microbiol.">
        <title>The Global Catalogue of Microorganisms (GCM) 10K type strain sequencing project: providing services to taxonomists for standard genome sequencing and annotation.</title>
        <authorList>
            <consortium name="The Broad Institute Genomics Platform"/>
            <consortium name="The Broad Institute Genome Sequencing Center for Infectious Disease"/>
            <person name="Wu L."/>
            <person name="Ma J."/>
        </authorList>
    </citation>
    <scope>NUCLEOTIDE SEQUENCE [LARGE SCALE GENOMIC DNA]</scope>
    <source>
        <strain evidence="16">JCM 14370</strain>
    </source>
</reference>
<proteinExistence type="inferred from homology"/>
<evidence type="ECO:0000313" key="15">
    <source>
        <dbReference type="EMBL" id="GGJ32851.1"/>
    </source>
</evidence>
<keyword evidence="8" id="KW-0067">ATP-binding</keyword>
<evidence type="ECO:0000256" key="3">
    <source>
        <dbReference type="ARBA" id="ARBA00022694"/>
    </source>
</evidence>
<keyword evidence="3" id="KW-0819">tRNA processing</keyword>
<dbReference type="InterPro" id="IPR050124">
    <property type="entry name" value="tRNA_CCA-adding_enzyme"/>
</dbReference>
<evidence type="ECO:0000313" key="16">
    <source>
        <dbReference type="Proteomes" id="UP000632222"/>
    </source>
</evidence>
<dbReference type="PANTHER" id="PTHR47545:SF1">
    <property type="entry name" value="MULTIFUNCTIONAL CCA PROTEIN"/>
    <property type="match status" value="1"/>
</dbReference>
<evidence type="ECO:0000256" key="7">
    <source>
        <dbReference type="ARBA" id="ARBA00022800"/>
    </source>
</evidence>
<keyword evidence="4" id="KW-0548">Nucleotidyltransferase</keyword>
<dbReference type="InterPro" id="IPR002646">
    <property type="entry name" value="PolA_pol_head_dom"/>
</dbReference>
<dbReference type="Proteomes" id="UP000632222">
    <property type="component" value="Unassembled WGS sequence"/>
</dbReference>
<dbReference type="Pfam" id="PF01966">
    <property type="entry name" value="HD"/>
    <property type="match status" value="1"/>
</dbReference>
<feature type="domain" description="Poly A polymerase head" evidence="12">
    <location>
        <begin position="87"/>
        <end position="125"/>
    </location>
</feature>
<dbReference type="InterPro" id="IPR032828">
    <property type="entry name" value="PolyA_RNA-bd"/>
</dbReference>
<dbReference type="SUPFAM" id="SSF81301">
    <property type="entry name" value="Nucleotidyltransferase"/>
    <property type="match status" value="1"/>
</dbReference>
<evidence type="ECO:0000256" key="6">
    <source>
        <dbReference type="ARBA" id="ARBA00022741"/>
    </source>
</evidence>
<dbReference type="Pfam" id="PF01743">
    <property type="entry name" value="PolyA_pol"/>
    <property type="match status" value="1"/>
</dbReference>
<evidence type="ECO:0000256" key="9">
    <source>
        <dbReference type="ARBA" id="ARBA00022842"/>
    </source>
</evidence>
<evidence type="ECO:0000256" key="5">
    <source>
        <dbReference type="ARBA" id="ARBA00022723"/>
    </source>
</evidence>
<dbReference type="SUPFAM" id="SSF81891">
    <property type="entry name" value="Poly A polymerase C-terminal region-like"/>
    <property type="match status" value="1"/>
</dbReference>
<dbReference type="CDD" id="cd05398">
    <property type="entry name" value="NT_ClassII-CCAase"/>
    <property type="match status" value="1"/>
</dbReference>
<keyword evidence="16" id="KW-1185">Reference proteome</keyword>
<evidence type="ECO:0000256" key="10">
    <source>
        <dbReference type="ARBA" id="ARBA00022884"/>
    </source>
</evidence>
<keyword evidence="6" id="KW-0547">Nucleotide-binding</keyword>